<evidence type="ECO:0000313" key="2">
    <source>
        <dbReference type="Proteomes" id="UP000736787"/>
    </source>
</evidence>
<reference evidence="1" key="1">
    <citation type="submission" date="2018-10" db="EMBL/GenBank/DDBJ databases">
        <title>Effector identification in a new, highly contiguous assembly of the strawberry crown rot pathogen Phytophthora cactorum.</title>
        <authorList>
            <person name="Armitage A.D."/>
            <person name="Nellist C.F."/>
            <person name="Bates H."/>
            <person name="Vickerstaff R.J."/>
            <person name="Harrison R.J."/>
        </authorList>
    </citation>
    <scope>NUCLEOTIDE SEQUENCE</scope>
    <source>
        <strain evidence="1">4040</strain>
    </source>
</reference>
<evidence type="ECO:0000313" key="1">
    <source>
        <dbReference type="EMBL" id="KAG2914484.1"/>
    </source>
</evidence>
<name>A0A8T1C4T1_9STRA</name>
<proteinExistence type="predicted"/>
<protein>
    <submittedName>
        <fullName evidence="1">Uncharacterized protein</fullName>
    </submittedName>
</protein>
<sequence length="78" mass="9135">MIRHVPDVVQQCWRLGLVTVFQVLWKWRGEFADADPETSQCRFEAILKARLRQNYRTVEPSFLMDGAEPGRRAATTER</sequence>
<comment type="caution">
    <text evidence="1">The sequence shown here is derived from an EMBL/GenBank/DDBJ whole genome shotgun (WGS) entry which is preliminary data.</text>
</comment>
<organism evidence="1 2">
    <name type="scientific">Phytophthora cactorum</name>
    <dbReference type="NCBI Taxonomy" id="29920"/>
    <lineage>
        <taxon>Eukaryota</taxon>
        <taxon>Sar</taxon>
        <taxon>Stramenopiles</taxon>
        <taxon>Oomycota</taxon>
        <taxon>Peronosporomycetes</taxon>
        <taxon>Peronosporales</taxon>
        <taxon>Peronosporaceae</taxon>
        <taxon>Phytophthora</taxon>
    </lineage>
</organism>
<dbReference type="AlphaFoldDB" id="A0A8T1C4T1"/>
<gene>
    <name evidence="1" type="ORF">PC117_g18299</name>
</gene>
<dbReference type="Proteomes" id="UP000736787">
    <property type="component" value="Unassembled WGS sequence"/>
</dbReference>
<dbReference type="EMBL" id="RCMK01000729">
    <property type="protein sequence ID" value="KAG2914484.1"/>
    <property type="molecule type" value="Genomic_DNA"/>
</dbReference>
<accession>A0A8T1C4T1</accession>